<gene>
    <name evidence="6" type="ORF">SAMN02927930_00500</name>
</gene>
<dbReference type="EMBL" id="FMXN01000002">
    <property type="protein sequence ID" value="SDB12508.1"/>
    <property type="molecule type" value="Genomic_DNA"/>
</dbReference>
<dbReference type="InterPro" id="IPR004843">
    <property type="entry name" value="Calcineurin-like_PHP"/>
</dbReference>
<reference evidence="7" key="1">
    <citation type="submission" date="2016-10" db="EMBL/GenBank/DDBJ databases">
        <authorList>
            <person name="Varghese N."/>
            <person name="Submissions S."/>
        </authorList>
    </citation>
    <scope>NUCLEOTIDE SEQUENCE [LARGE SCALE GENOMIC DNA]</scope>
    <source>
        <strain evidence="7">CGMCC 1.10824</strain>
    </source>
</reference>
<proteinExistence type="inferred from homology"/>
<protein>
    <submittedName>
        <fullName evidence="6">5'-nucleotidase</fullName>
    </submittedName>
</protein>
<dbReference type="PROSITE" id="PS51257">
    <property type="entry name" value="PROKAR_LIPOPROTEIN"/>
    <property type="match status" value="1"/>
</dbReference>
<evidence type="ECO:0000256" key="3">
    <source>
        <dbReference type="RuleBase" id="RU362119"/>
    </source>
</evidence>
<evidence type="ECO:0000313" key="7">
    <source>
        <dbReference type="Proteomes" id="UP000199626"/>
    </source>
</evidence>
<dbReference type="PRINTS" id="PR01607">
    <property type="entry name" value="APYRASEFAMLY"/>
</dbReference>
<dbReference type="InterPro" id="IPR008334">
    <property type="entry name" value="5'-Nucleotdase_C"/>
</dbReference>
<dbReference type="GO" id="GO:0008253">
    <property type="term" value="F:5'-nucleotidase activity"/>
    <property type="evidence" value="ECO:0007669"/>
    <property type="project" value="TreeGrafter"/>
</dbReference>
<keyword evidence="3" id="KW-0547">Nucleotide-binding</keyword>
<accession>A0A1G6AVW0</accession>
<dbReference type="Gene3D" id="3.60.21.10">
    <property type="match status" value="1"/>
</dbReference>
<dbReference type="Proteomes" id="UP000199626">
    <property type="component" value="Unassembled WGS sequence"/>
</dbReference>
<evidence type="ECO:0000259" key="5">
    <source>
        <dbReference type="Pfam" id="PF02872"/>
    </source>
</evidence>
<dbReference type="InterPro" id="IPR006146">
    <property type="entry name" value="5'-Nucleotdase_CS"/>
</dbReference>
<dbReference type="PANTHER" id="PTHR11575:SF24">
    <property type="entry name" value="5'-NUCLEOTIDASE"/>
    <property type="match status" value="1"/>
</dbReference>
<dbReference type="GO" id="GO:0046872">
    <property type="term" value="F:metal ion binding"/>
    <property type="evidence" value="ECO:0007669"/>
    <property type="project" value="InterPro"/>
</dbReference>
<dbReference type="SUPFAM" id="SSF55816">
    <property type="entry name" value="5'-nucleotidase (syn. UDP-sugar hydrolase), C-terminal domain"/>
    <property type="match status" value="1"/>
</dbReference>
<dbReference type="InterPro" id="IPR029052">
    <property type="entry name" value="Metallo-depent_PP-like"/>
</dbReference>
<dbReference type="PROSITE" id="PS00786">
    <property type="entry name" value="5_NUCLEOTIDASE_2"/>
    <property type="match status" value="1"/>
</dbReference>
<dbReference type="InterPro" id="IPR036907">
    <property type="entry name" value="5'-Nucleotdase_C_sf"/>
</dbReference>
<dbReference type="PANTHER" id="PTHR11575">
    <property type="entry name" value="5'-NUCLEOTIDASE-RELATED"/>
    <property type="match status" value="1"/>
</dbReference>
<comment type="similarity">
    <text evidence="1 3">Belongs to the 5'-nucleotidase family.</text>
</comment>
<feature type="chain" id="PRO_5011330009" evidence="3">
    <location>
        <begin position="26"/>
        <end position="578"/>
    </location>
</feature>
<dbReference type="Pfam" id="PF00149">
    <property type="entry name" value="Metallophos"/>
    <property type="match status" value="1"/>
</dbReference>
<dbReference type="InterPro" id="IPR006179">
    <property type="entry name" value="5_nucleotidase/apyrase"/>
</dbReference>
<evidence type="ECO:0000313" key="6">
    <source>
        <dbReference type="EMBL" id="SDB12508.1"/>
    </source>
</evidence>
<dbReference type="Gene3D" id="3.90.780.10">
    <property type="entry name" value="5'-Nucleotidase, C-terminal domain"/>
    <property type="match status" value="1"/>
</dbReference>
<dbReference type="SUPFAM" id="SSF56300">
    <property type="entry name" value="Metallo-dependent phosphatases"/>
    <property type="match status" value="1"/>
</dbReference>
<name>A0A1G6AVW0_9GAMM</name>
<feature type="domain" description="5'-Nucleotidase C-terminal" evidence="5">
    <location>
        <begin position="387"/>
        <end position="533"/>
    </location>
</feature>
<feature type="domain" description="Calcineurin-like phosphoesterase" evidence="4">
    <location>
        <begin position="34"/>
        <end position="140"/>
    </location>
</feature>
<keyword evidence="2 3" id="KW-0732">Signal</keyword>
<dbReference type="AlphaFoldDB" id="A0A1G6AVW0"/>
<keyword evidence="7" id="KW-1185">Reference proteome</keyword>
<dbReference type="GO" id="GO:0000166">
    <property type="term" value="F:nucleotide binding"/>
    <property type="evidence" value="ECO:0007669"/>
    <property type="project" value="UniProtKB-KW"/>
</dbReference>
<evidence type="ECO:0000256" key="1">
    <source>
        <dbReference type="ARBA" id="ARBA00006654"/>
    </source>
</evidence>
<dbReference type="STRING" id="1159017.SAMN02927930_00500"/>
<organism evidence="6 7">
    <name type="scientific">Pseudidiomarina indica</name>
    <dbReference type="NCBI Taxonomy" id="1159017"/>
    <lineage>
        <taxon>Bacteria</taxon>
        <taxon>Pseudomonadati</taxon>
        <taxon>Pseudomonadota</taxon>
        <taxon>Gammaproteobacteria</taxon>
        <taxon>Alteromonadales</taxon>
        <taxon>Idiomarinaceae</taxon>
        <taxon>Pseudidiomarina</taxon>
    </lineage>
</organism>
<dbReference type="RefSeq" id="WP_233340080.1">
    <property type="nucleotide sequence ID" value="NZ_FMXN01000002.1"/>
</dbReference>
<dbReference type="Pfam" id="PF02872">
    <property type="entry name" value="5_nucleotid_C"/>
    <property type="match status" value="1"/>
</dbReference>
<dbReference type="GO" id="GO:0008768">
    <property type="term" value="F:UDP-sugar diphosphatase activity"/>
    <property type="evidence" value="ECO:0007669"/>
    <property type="project" value="TreeGrafter"/>
</dbReference>
<evidence type="ECO:0000256" key="2">
    <source>
        <dbReference type="ARBA" id="ARBA00022729"/>
    </source>
</evidence>
<feature type="signal peptide" evidence="3">
    <location>
        <begin position="1"/>
        <end position="25"/>
    </location>
</feature>
<dbReference type="GO" id="GO:0009166">
    <property type="term" value="P:nucleotide catabolic process"/>
    <property type="evidence" value="ECO:0007669"/>
    <property type="project" value="InterPro"/>
</dbReference>
<keyword evidence="3" id="KW-0378">Hydrolase</keyword>
<evidence type="ECO:0000259" key="4">
    <source>
        <dbReference type="Pfam" id="PF00149"/>
    </source>
</evidence>
<dbReference type="GO" id="GO:0030288">
    <property type="term" value="C:outer membrane-bounded periplasmic space"/>
    <property type="evidence" value="ECO:0007669"/>
    <property type="project" value="TreeGrafter"/>
</dbReference>
<sequence length="578" mass="62950">MTTMTRSHWLAAALGGLLLTGCASAPKDEPYQLTIAHINDHHSHLLPMQRTAINVDGTRYRVETGGFARVVTQIETIRANNDAVLTLHAGDAVTGTLFYTLFNGVADAEMMNHVCFDAFALGNHEFDNGDAGLKVFLDALAMSECNTAVLAANVQPEVGVSPLTPKTAWDSFQPYAIYRVNGEKVGVIGLDIAMKTKNSSQPDATTQFADEYETALHYIEELRGLGIEKIGLLTHIQYRNDLELAERLPAVDFIIGGDSHTLLGDYGRYGLPSVGPYPMQVTNAEGDLVCIGHAWQYSQVVGELQIQFNGDAVSHCGGQPHFLVSTDAPEAIQQLPQFTATAEHPQVVAHLQQYQAQLDELAAQVITQVSERLCMQRMGPSPFDECGRGRQSDAHQVVAQAFLANVPSADFALQNGGGVRREIAAGSFSIADAYGLLPFSNTLMTMSISGAEVHEVLEQALDYVLSAGGSDGAYPHGANIRFAVDMTAPMGKRIEHLEVRQHNQWQPINPEQRYTMVTNSFLAAGNDGWQLLGELSAQGRAEDTYIDYAQAFVNWAREQATLSRPSEHSTIEFKANTE</sequence>